<dbReference type="GO" id="GO:0005085">
    <property type="term" value="F:guanyl-nucleotide exchange factor activity"/>
    <property type="evidence" value="ECO:0007669"/>
    <property type="project" value="TreeGrafter"/>
</dbReference>
<dbReference type="InterPro" id="IPR016123">
    <property type="entry name" value="Mog1/PsbP_a/b/a-sand"/>
</dbReference>
<gene>
    <name evidence="4" type="ORF">BB561_000286</name>
</gene>
<evidence type="ECO:0000313" key="5">
    <source>
        <dbReference type="Proteomes" id="UP000245383"/>
    </source>
</evidence>
<dbReference type="GO" id="GO:0005634">
    <property type="term" value="C:nucleus"/>
    <property type="evidence" value="ECO:0007669"/>
    <property type="project" value="TreeGrafter"/>
</dbReference>
<accession>A0A2T9YZT8</accession>
<protein>
    <submittedName>
        <fullName evidence="4">Uncharacterized protein</fullName>
    </submittedName>
</protein>
<keyword evidence="3" id="KW-0653">Protein transport</keyword>
<dbReference type="GO" id="GO:0006606">
    <property type="term" value="P:protein import into nucleus"/>
    <property type="evidence" value="ECO:0007669"/>
    <property type="project" value="TreeGrafter"/>
</dbReference>
<dbReference type="SUPFAM" id="SSF55724">
    <property type="entry name" value="Mog1p/PsbP-like"/>
    <property type="match status" value="1"/>
</dbReference>
<reference evidence="4 5" key="1">
    <citation type="journal article" date="2018" name="MBio">
        <title>Comparative Genomics Reveals the Core Gene Toolbox for the Fungus-Insect Symbiosis.</title>
        <authorList>
            <person name="Wang Y."/>
            <person name="Stata M."/>
            <person name="Wang W."/>
            <person name="Stajich J.E."/>
            <person name="White M.M."/>
            <person name="Moncalvo J.M."/>
        </authorList>
    </citation>
    <scope>NUCLEOTIDE SEQUENCE [LARGE SCALE GENOMIC DNA]</scope>
    <source>
        <strain evidence="4 5">SWE-8-4</strain>
    </source>
</reference>
<keyword evidence="5" id="KW-1185">Reference proteome</keyword>
<dbReference type="InterPro" id="IPR007681">
    <property type="entry name" value="Mog1"/>
</dbReference>
<dbReference type="EMBL" id="MBFR01000006">
    <property type="protein sequence ID" value="PVU97843.1"/>
    <property type="molecule type" value="Genomic_DNA"/>
</dbReference>
<organism evidence="4 5">
    <name type="scientific">Smittium simulii</name>
    <dbReference type="NCBI Taxonomy" id="133385"/>
    <lineage>
        <taxon>Eukaryota</taxon>
        <taxon>Fungi</taxon>
        <taxon>Fungi incertae sedis</taxon>
        <taxon>Zoopagomycota</taxon>
        <taxon>Kickxellomycotina</taxon>
        <taxon>Harpellomycetes</taxon>
        <taxon>Harpellales</taxon>
        <taxon>Legeriomycetaceae</taxon>
        <taxon>Smittium</taxon>
    </lineage>
</organism>
<dbReference type="PANTHER" id="PTHR15837">
    <property type="entry name" value="RAN GUANINE NUCLEOTIDE RELEASE FACTOR"/>
    <property type="match status" value="1"/>
</dbReference>
<dbReference type="PANTHER" id="PTHR15837:SF0">
    <property type="entry name" value="RAN GUANINE NUCLEOTIDE RELEASE FACTOR"/>
    <property type="match status" value="1"/>
</dbReference>
<evidence type="ECO:0000256" key="2">
    <source>
        <dbReference type="ARBA" id="ARBA00022448"/>
    </source>
</evidence>
<name>A0A2T9YZT8_9FUNG</name>
<proteinExistence type="inferred from homology"/>
<dbReference type="GO" id="GO:0031267">
    <property type="term" value="F:small GTPase binding"/>
    <property type="evidence" value="ECO:0007669"/>
    <property type="project" value="TreeGrafter"/>
</dbReference>
<comment type="caution">
    <text evidence="4">The sequence shown here is derived from an EMBL/GenBank/DDBJ whole genome shotgun (WGS) entry which is preliminary data.</text>
</comment>
<dbReference type="AlphaFoldDB" id="A0A2T9YZT8"/>
<evidence type="ECO:0000256" key="3">
    <source>
        <dbReference type="ARBA" id="ARBA00022927"/>
    </source>
</evidence>
<dbReference type="OrthoDB" id="10255285at2759"/>
<evidence type="ECO:0000313" key="4">
    <source>
        <dbReference type="EMBL" id="PVU97843.1"/>
    </source>
</evidence>
<sequence>MSLSTRSLFGGALSISIAPELLDVSDFRQVPDTQEVFVCSENDDSLIIELVEMLEGEDLSCAKQHYNLISEENEAQDVVIESVKELNKLASISSLKHAIRSEYTKVNGNKYWERLLKTCYSEKDAISATQNKQLLPGNFLSYIENKVKYEFLVKKYSHKLSQKEQLSRTAKLVGLQLPAEN</sequence>
<dbReference type="Gene3D" id="3.40.1000.10">
    <property type="entry name" value="Mog1/PsbP, alpha/beta/alpha sandwich"/>
    <property type="match status" value="1"/>
</dbReference>
<dbReference type="Proteomes" id="UP000245383">
    <property type="component" value="Unassembled WGS sequence"/>
</dbReference>
<comment type="similarity">
    <text evidence="1">Belongs to the MOG1 family.</text>
</comment>
<dbReference type="Pfam" id="PF04603">
    <property type="entry name" value="Mog1"/>
    <property type="match status" value="1"/>
</dbReference>
<dbReference type="STRING" id="133385.A0A2T9YZT8"/>
<keyword evidence="2" id="KW-0813">Transport</keyword>
<evidence type="ECO:0000256" key="1">
    <source>
        <dbReference type="ARBA" id="ARBA00010307"/>
    </source>
</evidence>